<dbReference type="Proteomes" id="UP000823891">
    <property type="component" value="Unassembled WGS sequence"/>
</dbReference>
<feature type="transmembrane region" description="Helical" evidence="1">
    <location>
        <begin position="144"/>
        <end position="163"/>
    </location>
</feature>
<dbReference type="AlphaFoldDB" id="A0A9D2NE50"/>
<feature type="transmembrane region" description="Helical" evidence="1">
    <location>
        <begin position="68"/>
        <end position="91"/>
    </location>
</feature>
<evidence type="ECO:0000256" key="1">
    <source>
        <dbReference type="SAM" id="Phobius"/>
    </source>
</evidence>
<feature type="transmembrane region" description="Helical" evidence="1">
    <location>
        <begin position="227"/>
        <end position="248"/>
    </location>
</feature>
<keyword evidence="1" id="KW-1133">Transmembrane helix</keyword>
<organism evidence="2 3">
    <name type="scientific">Candidatus Eisenbergiella merdavium</name>
    <dbReference type="NCBI Taxonomy" id="2838551"/>
    <lineage>
        <taxon>Bacteria</taxon>
        <taxon>Bacillati</taxon>
        <taxon>Bacillota</taxon>
        <taxon>Clostridia</taxon>
        <taxon>Lachnospirales</taxon>
        <taxon>Lachnospiraceae</taxon>
        <taxon>Eisenbergiella</taxon>
    </lineage>
</organism>
<feature type="transmembrane region" description="Helical" evidence="1">
    <location>
        <begin position="260"/>
        <end position="278"/>
    </location>
</feature>
<evidence type="ECO:0000313" key="2">
    <source>
        <dbReference type="EMBL" id="HJC23108.1"/>
    </source>
</evidence>
<keyword evidence="1" id="KW-0472">Membrane</keyword>
<feature type="transmembrane region" description="Helical" evidence="1">
    <location>
        <begin position="330"/>
        <end position="363"/>
    </location>
</feature>
<evidence type="ECO:0000313" key="3">
    <source>
        <dbReference type="Proteomes" id="UP000823891"/>
    </source>
</evidence>
<protein>
    <submittedName>
        <fullName evidence="2">Uncharacterized protein</fullName>
    </submittedName>
</protein>
<accession>A0A9D2NE50</accession>
<reference evidence="2" key="1">
    <citation type="journal article" date="2021" name="PeerJ">
        <title>Extensive microbial diversity within the chicken gut microbiome revealed by metagenomics and culture.</title>
        <authorList>
            <person name="Gilroy R."/>
            <person name="Ravi A."/>
            <person name="Getino M."/>
            <person name="Pursley I."/>
            <person name="Horton D.L."/>
            <person name="Alikhan N.F."/>
            <person name="Baker D."/>
            <person name="Gharbi K."/>
            <person name="Hall N."/>
            <person name="Watson M."/>
            <person name="Adriaenssens E.M."/>
            <person name="Foster-Nyarko E."/>
            <person name="Jarju S."/>
            <person name="Secka A."/>
            <person name="Antonio M."/>
            <person name="Oren A."/>
            <person name="Chaudhuri R.R."/>
            <person name="La Ragione R."/>
            <person name="Hildebrand F."/>
            <person name="Pallen M.J."/>
        </authorList>
    </citation>
    <scope>NUCLEOTIDE SEQUENCE</scope>
    <source>
        <strain evidence="2">USAMLcec2-132</strain>
    </source>
</reference>
<proteinExistence type="predicted"/>
<dbReference type="EMBL" id="DWWS01000020">
    <property type="protein sequence ID" value="HJC23108.1"/>
    <property type="molecule type" value="Genomic_DNA"/>
</dbReference>
<keyword evidence="1" id="KW-0812">Transmembrane</keyword>
<gene>
    <name evidence="2" type="ORF">H9761_05310</name>
</gene>
<dbReference type="InterPro" id="IPR045723">
    <property type="entry name" value="DUF6077"/>
</dbReference>
<feature type="transmembrane region" description="Helical" evidence="1">
    <location>
        <begin position="103"/>
        <end position="123"/>
    </location>
</feature>
<feature type="transmembrane region" description="Helical" evidence="1">
    <location>
        <begin position="369"/>
        <end position="393"/>
    </location>
</feature>
<sequence length="394" mass="43017">MIGLLAAFAVLIAAPFCIGLLPALAMPGEQAAWHGEQAGEKKTAGEKKGASGIGRLLWGRRAVSVCPAAVYAAGFVLMLAVFQLVAVPVILFENWGFPRIVTIYSILLAILSCAGLIFGFPVLRGMAEDGRALMERRKKPSVETTLYWALAVGLILFQMYMAYTHEFFDGDDAYYVAQSVIAEQTDVLYRILPYTGLSTALDYRHALAALPIWEAYLARVTGIHPAIIAHSVLPLVLLPLTYLVYFRIGMRLFHGEGRKTAVFLILVSLLQIFGNTSIYTNATFFLMRTWQGKSVLCNLVLLTAVWALLQLWKTGTDGEQKGKKQAGWWLLMAANSVTAAMATTMGAFLLALFIAVAGLVLAVRQKRPGWLFPLAAVCIPGMIYLGIYAAVAFL</sequence>
<reference evidence="2" key="2">
    <citation type="submission" date="2021-04" db="EMBL/GenBank/DDBJ databases">
        <authorList>
            <person name="Gilroy R."/>
        </authorList>
    </citation>
    <scope>NUCLEOTIDE SEQUENCE</scope>
    <source>
        <strain evidence="2">USAMLcec2-132</strain>
    </source>
</reference>
<dbReference type="Pfam" id="PF19554">
    <property type="entry name" value="DUF6077"/>
    <property type="match status" value="1"/>
</dbReference>
<name>A0A9D2NE50_9FIRM</name>
<feature type="transmembrane region" description="Helical" evidence="1">
    <location>
        <begin position="6"/>
        <end position="25"/>
    </location>
</feature>
<comment type="caution">
    <text evidence="2">The sequence shown here is derived from an EMBL/GenBank/DDBJ whole genome shotgun (WGS) entry which is preliminary data.</text>
</comment>